<evidence type="ECO:0000313" key="3">
    <source>
        <dbReference type="EMBL" id="PBK79887.1"/>
    </source>
</evidence>
<feature type="compositionally biased region" description="Polar residues" evidence="1">
    <location>
        <begin position="319"/>
        <end position="347"/>
    </location>
</feature>
<protein>
    <submittedName>
        <fullName evidence="3">Uncharacterized protein</fullName>
    </submittedName>
</protein>
<feature type="compositionally biased region" description="Polar residues" evidence="1">
    <location>
        <begin position="247"/>
        <end position="261"/>
    </location>
</feature>
<keyword evidence="2" id="KW-1133">Transmembrane helix</keyword>
<name>A0A2H3CT06_ARMGA</name>
<accession>A0A2H3CT06</accession>
<sequence length="483" mass="53704">MPAIETTNHLNPRTIITVILAAFFSTAALTILFILCIVAYDTARLEEDEGEARAALPFHYVPSHLLTPLPEARTRTMQTAPYMNPTPPPTPTQEDEVLFDNLTVLLTELLLCVYLEHRQLFPRSDMSDMNPDQGWANHTQQNQNQPPSPPAMRAENTTDRNPFRWSTRGTYGLRNSSRSPEGSRRSYNPFGIYEGINSWNPLFSTTSIPTLNYPTPPWNKTPYPHMRQGTHGNFPECVTDRYDQRSAIASPSPQRPGTASASWMDPFLDSGTGQTRIPTPIPPTSPDPLSDEEDFQTPRLSPTQSPTRPTPSQTRTQSDLTMTPSTLEGQTTSGLSSRRSTERSSACTEVPPGSYDEGTSSSDSSGPTLETCESEWTSTLPPRVAIQSWENTPMPAWLHGYMPIAPETSTRPMPDRGFPTHDHEPPMSKQCSRQTFAPWHISTRSELSNRGFNLDEETFGAAIRDDDATLGWNTMGPLPDSPP</sequence>
<reference evidence="4" key="1">
    <citation type="journal article" date="2017" name="Nat. Ecol. Evol.">
        <title>Genome expansion and lineage-specific genetic innovations in the forest pathogenic fungi Armillaria.</title>
        <authorList>
            <person name="Sipos G."/>
            <person name="Prasanna A.N."/>
            <person name="Walter M.C."/>
            <person name="O'Connor E."/>
            <person name="Balint B."/>
            <person name="Krizsan K."/>
            <person name="Kiss B."/>
            <person name="Hess J."/>
            <person name="Varga T."/>
            <person name="Slot J."/>
            <person name="Riley R."/>
            <person name="Boka B."/>
            <person name="Rigling D."/>
            <person name="Barry K."/>
            <person name="Lee J."/>
            <person name="Mihaltcheva S."/>
            <person name="LaButti K."/>
            <person name="Lipzen A."/>
            <person name="Waldron R."/>
            <person name="Moloney N.M."/>
            <person name="Sperisen C."/>
            <person name="Kredics L."/>
            <person name="Vagvoelgyi C."/>
            <person name="Patrignani A."/>
            <person name="Fitzpatrick D."/>
            <person name="Nagy I."/>
            <person name="Doyle S."/>
            <person name="Anderson J.B."/>
            <person name="Grigoriev I.V."/>
            <person name="Gueldener U."/>
            <person name="Muensterkoetter M."/>
            <person name="Nagy L.G."/>
        </authorList>
    </citation>
    <scope>NUCLEOTIDE SEQUENCE [LARGE SCALE GENOMIC DNA]</scope>
    <source>
        <strain evidence="4">Ar21-2</strain>
    </source>
</reference>
<dbReference type="InParanoid" id="A0A2H3CT06"/>
<feature type="transmembrane region" description="Helical" evidence="2">
    <location>
        <begin position="15"/>
        <end position="40"/>
    </location>
</feature>
<dbReference type="OMA" id="PWHISTR"/>
<evidence type="ECO:0000256" key="2">
    <source>
        <dbReference type="SAM" id="Phobius"/>
    </source>
</evidence>
<dbReference type="Proteomes" id="UP000217790">
    <property type="component" value="Unassembled WGS sequence"/>
</dbReference>
<keyword evidence="4" id="KW-1185">Reference proteome</keyword>
<evidence type="ECO:0000256" key="1">
    <source>
        <dbReference type="SAM" id="MobiDB-lite"/>
    </source>
</evidence>
<organism evidence="3 4">
    <name type="scientific">Armillaria gallica</name>
    <name type="common">Bulbous honey fungus</name>
    <name type="synonym">Armillaria bulbosa</name>
    <dbReference type="NCBI Taxonomy" id="47427"/>
    <lineage>
        <taxon>Eukaryota</taxon>
        <taxon>Fungi</taxon>
        <taxon>Dikarya</taxon>
        <taxon>Basidiomycota</taxon>
        <taxon>Agaricomycotina</taxon>
        <taxon>Agaricomycetes</taxon>
        <taxon>Agaricomycetidae</taxon>
        <taxon>Agaricales</taxon>
        <taxon>Marasmiineae</taxon>
        <taxon>Physalacriaceae</taxon>
        <taxon>Armillaria</taxon>
    </lineage>
</organism>
<dbReference type="AlphaFoldDB" id="A0A2H3CT06"/>
<proteinExistence type="predicted"/>
<feature type="compositionally biased region" description="Low complexity" evidence="1">
    <location>
        <begin position="353"/>
        <end position="366"/>
    </location>
</feature>
<dbReference type="EMBL" id="KZ293757">
    <property type="protein sequence ID" value="PBK79887.1"/>
    <property type="molecule type" value="Genomic_DNA"/>
</dbReference>
<keyword evidence="2" id="KW-0812">Transmembrane</keyword>
<feature type="region of interest" description="Disordered" evidence="1">
    <location>
        <begin position="247"/>
        <end position="379"/>
    </location>
</feature>
<evidence type="ECO:0000313" key="4">
    <source>
        <dbReference type="Proteomes" id="UP000217790"/>
    </source>
</evidence>
<feature type="compositionally biased region" description="Polar residues" evidence="1">
    <location>
        <begin position="167"/>
        <end position="180"/>
    </location>
</feature>
<keyword evidence="2" id="KW-0472">Membrane</keyword>
<feature type="compositionally biased region" description="Low complexity" evidence="1">
    <location>
        <begin position="297"/>
        <end position="318"/>
    </location>
</feature>
<feature type="region of interest" description="Disordered" evidence="1">
    <location>
        <begin position="125"/>
        <end position="186"/>
    </location>
</feature>
<gene>
    <name evidence="3" type="ORF">ARMGADRAFT_1092666</name>
</gene>